<dbReference type="Proteomes" id="UP001642540">
    <property type="component" value="Unassembled WGS sequence"/>
</dbReference>
<evidence type="ECO:0000256" key="3">
    <source>
        <dbReference type="SAM" id="SignalP"/>
    </source>
</evidence>
<proteinExistence type="predicted"/>
<comment type="caution">
    <text evidence="4">The sequence shown here is derived from an EMBL/GenBank/DDBJ whole genome shotgun (WGS) entry which is preliminary data.</text>
</comment>
<keyword evidence="2" id="KW-1133">Transmembrane helix</keyword>
<gene>
    <name evidence="4" type="ORF">ODALV1_LOCUS16330</name>
</gene>
<evidence type="ECO:0000313" key="5">
    <source>
        <dbReference type="Proteomes" id="UP001642540"/>
    </source>
</evidence>
<evidence type="ECO:0000256" key="2">
    <source>
        <dbReference type="SAM" id="Phobius"/>
    </source>
</evidence>
<sequence>MEGKVLLMVVLLVSQTVLHISGEEIVSSFPESKEKDVDGSESRSLPIEENSIEPKSNRNPKFGFNLPIPNVPGTGTIGDPNATPGPNPDTHNFGGFPGDAIGTTAALGTTALLIKGGILSGLTALKAAIFPPLFLVALVFFLIAGAAFFTCSIVNCGRIVGEIGPGFGPPYNQFNRHGIEEYEHRPIYHAIDDGYKKFE</sequence>
<organism evidence="4 5">
    <name type="scientific">Orchesella dallaii</name>
    <dbReference type="NCBI Taxonomy" id="48710"/>
    <lineage>
        <taxon>Eukaryota</taxon>
        <taxon>Metazoa</taxon>
        <taxon>Ecdysozoa</taxon>
        <taxon>Arthropoda</taxon>
        <taxon>Hexapoda</taxon>
        <taxon>Collembola</taxon>
        <taxon>Entomobryomorpha</taxon>
        <taxon>Entomobryoidea</taxon>
        <taxon>Orchesellidae</taxon>
        <taxon>Orchesellinae</taxon>
        <taxon>Orchesella</taxon>
    </lineage>
</organism>
<name>A0ABP1R1Y3_9HEXA</name>
<keyword evidence="2" id="KW-0472">Membrane</keyword>
<evidence type="ECO:0000313" key="4">
    <source>
        <dbReference type="EMBL" id="CAL8114138.1"/>
    </source>
</evidence>
<feature type="compositionally biased region" description="Basic and acidic residues" evidence="1">
    <location>
        <begin position="31"/>
        <end position="41"/>
    </location>
</feature>
<dbReference type="EMBL" id="CAXLJM020000049">
    <property type="protein sequence ID" value="CAL8114138.1"/>
    <property type="molecule type" value="Genomic_DNA"/>
</dbReference>
<reference evidence="4 5" key="1">
    <citation type="submission" date="2024-08" db="EMBL/GenBank/DDBJ databases">
        <authorList>
            <person name="Cucini C."/>
            <person name="Frati F."/>
        </authorList>
    </citation>
    <scope>NUCLEOTIDE SEQUENCE [LARGE SCALE GENOMIC DNA]</scope>
</reference>
<feature type="chain" id="PRO_5045946613" evidence="3">
    <location>
        <begin position="23"/>
        <end position="199"/>
    </location>
</feature>
<keyword evidence="3" id="KW-0732">Signal</keyword>
<feature type="signal peptide" evidence="3">
    <location>
        <begin position="1"/>
        <end position="22"/>
    </location>
</feature>
<evidence type="ECO:0000256" key="1">
    <source>
        <dbReference type="SAM" id="MobiDB-lite"/>
    </source>
</evidence>
<accession>A0ABP1R1Y3</accession>
<feature type="transmembrane region" description="Helical" evidence="2">
    <location>
        <begin position="129"/>
        <end position="149"/>
    </location>
</feature>
<protein>
    <submittedName>
        <fullName evidence="4">Uncharacterized protein</fullName>
    </submittedName>
</protein>
<keyword evidence="5" id="KW-1185">Reference proteome</keyword>
<keyword evidence="2" id="KW-0812">Transmembrane</keyword>
<feature type="region of interest" description="Disordered" evidence="1">
    <location>
        <begin position="29"/>
        <end position="58"/>
    </location>
</feature>